<evidence type="ECO:0000256" key="12">
    <source>
        <dbReference type="SAM" id="MobiDB-lite"/>
    </source>
</evidence>
<dbReference type="RefSeq" id="XP_064853401.1">
    <property type="nucleotide sequence ID" value="XM_064997329.1"/>
</dbReference>
<reference evidence="14 15" key="1">
    <citation type="journal article" date="2023" name="Elife">
        <title>Identification of key yeast species and microbe-microbe interactions impacting larval growth of Drosophila in the wild.</title>
        <authorList>
            <person name="Mure A."/>
            <person name="Sugiura Y."/>
            <person name="Maeda R."/>
            <person name="Honda K."/>
            <person name="Sakurai N."/>
            <person name="Takahashi Y."/>
            <person name="Watada M."/>
            <person name="Katoh T."/>
            <person name="Gotoh A."/>
            <person name="Gotoh Y."/>
            <person name="Taniguchi I."/>
            <person name="Nakamura K."/>
            <person name="Hayashi T."/>
            <person name="Katayama T."/>
            <person name="Uemura T."/>
            <person name="Hattori Y."/>
        </authorList>
    </citation>
    <scope>NUCLEOTIDE SEQUENCE [LARGE SCALE GENOMIC DNA]</scope>
    <source>
        <strain evidence="14 15">SC-9</strain>
    </source>
</reference>
<protein>
    <recommendedName>
        <fullName evidence="11">tRNA wybutosine-synthesizing protein 3</fullName>
        <ecNumber evidence="3">2.1.1.282</ecNumber>
    </recommendedName>
    <alternativeName>
        <fullName evidence="8">tRNA(Phe) 7-((3-amino-3-carboxypropyl)-4-demethylwyosine(37)-N(4))-methyltransferase</fullName>
    </alternativeName>
</protein>
<keyword evidence="5" id="KW-0808">Transferase</keyword>
<keyword evidence="6" id="KW-0949">S-adenosyl-L-methionine</keyword>
<name>A0AAV5QPC0_9ASCO</name>
<dbReference type="FunFam" id="3.30.1960.10:FF:000003">
    <property type="entry name" value="tRNA methyltransferase"/>
    <property type="match status" value="1"/>
</dbReference>
<evidence type="ECO:0000256" key="11">
    <source>
        <dbReference type="ARBA" id="ARBA00069229"/>
    </source>
</evidence>
<gene>
    <name evidence="14" type="ORF">DASC09_037300</name>
</gene>
<evidence type="ECO:0000256" key="10">
    <source>
        <dbReference type="ARBA" id="ARBA00058049"/>
    </source>
</evidence>
<accession>A0AAV5QPC0</accession>
<evidence type="ECO:0000256" key="8">
    <source>
        <dbReference type="ARBA" id="ARBA00030554"/>
    </source>
</evidence>
<evidence type="ECO:0000256" key="2">
    <source>
        <dbReference type="ARBA" id="ARBA00008569"/>
    </source>
</evidence>
<comment type="pathway">
    <text evidence="1">tRNA modification; wybutosine-tRNA(Phe) biosynthesis.</text>
</comment>
<evidence type="ECO:0000256" key="4">
    <source>
        <dbReference type="ARBA" id="ARBA00022603"/>
    </source>
</evidence>
<dbReference type="GeneID" id="90074380"/>
<dbReference type="Gene3D" id="3.30.1960.10">
    <property type="entry name" value="tRNA wybutosine-synthesizing-like"/>
    <property type="match status" value="1"/>
</dbReference>
<keyword evidence="4 14" id="KW-0489">Methyltransferase</keyword>
<feature type="domain" description="tRNA wybutosine-synthesizing protein" evidence="13">
    <location>
        <begin position="8"/>
        <end position="229"/>
    </location>
</feature>
<dbReference type="EC" id="2.1.1.282" evidence="3"/>
<keyword evidence="7" id="KW-0819">tRNA processing</keyword>
<sequence length="291" mass="32659">MKQNPFLQKKAAILESIKENSPDSPDASPKGTIDILCMPIINLINSSPNMVTTSTCSGRVSVFLEGSKIVSESSNVKAGGKGEGGKWLFVTHDVNELDGWDDEFLQNDVHQLRDPEAVTNAGNDIATRYLLFKFEPLILHVLCADYPTACELYSTAMGCGFRESGIGKNNNVAIRVSIRLDVPIGYLDEKTGEINVFVEQYVLKVLTQMSRDKFHQNTKKLQELHESIEKMMSMMSSKPDKKQETKEERRHRKIQEGMARRDAVLQQKALARKKKLEEEEKAKAGQLSEVI</sequence>
<proteinExistence type="inferred from homology"/>
<dbReference type="Proteomes" id="UP001360560">
    <property type="component" value="Unassembled WGS sequence"/>
</dbReference>
<comment type="function">
    <text evidence="10">S-adenosyl-L-methionine-dependent methyltransferase that acts as a component of the wybutosine biosynthesis pathway. Wybutosine is a hyper modified guanosine with a tricyclic base found at the 3'-position adjacent to the anticodon of eukaryotic phenylalanine tRNA. Probably methylates N-4 position of wybutosine-86 to produce wybutosine-72.</text>
</comment>
<dbReference type="GO" id="GO:0008033">
    <property type="term" value="P:tRNA processing"/>
    <property type="evidence" value="ECO:0007669"/>
    <property type="project" value="UniProtKB-KW"/>
</dbReference>
<comment type="similarity">
    <text evidence="2">Belongs to the TYW3 family.</text>
</comment>
<feature type="region of interest" description="Disordered" evidence="12">
    <location>
        <begin position="234"/>
        <end position="263"/>
    </location>
</feature>
<dbReference type="PANTHER" id="PTHR48418:SF1">
    <property type="entry name" value="TRNA WYBUTOSINE-SYNTHESIZING PROTEIN 3"/>
    <property type="match status" value="1"/>
</dbReference>
<dbReference type="GO" id="GO:0008168">
    <property type="term" value="F:methyltransferase activity"/>
    <property type="evidence" value="ECO:0007669"/>
    <property type="project" value="UniProtKB-KW"/>
</dbReference>
<dbReference type="InterPro" id="IPR003827">
    <property type="entry name" value="tRNA_yW-synthesising"/>
</dbReference>
<dbReference type="Pfam" id="PF02676">
    <property type="entry name" value="TYW3"/>
    <property type="match status" value="1"/>
</dbReference>
<dbReference type="AlphaFoldDB" id="A0AAV5QPC0"/>
<comment type="caution">
    <text evidence="14">The sequence shown here is derived from an EMBL/GenBank/DDBJ whole genome shotgun (WGS) entry which is preliminary data.</text>
</comment>
<organism evidence="14 15">
    <name type="scientific">Saccharomycopsis crataegensis</name>
    <dbReference type="NCBI Taxonomy" id="43959"/>
    <lineage>
        <taxon>Eukaryota</taxon>
        <taxon>Fungi</taxon>
        <taxon>Dikarya</taxon>
        <taxon>Ascomycota</taxon>
        <taxon>Saccharomycotina</taxon>
        <taxon>Saccharomycetes</taxon>
        <taxon>Saccharomycopsidaceae</taxon>
        <taxon>Saccharomycopsis</taxon>
    </lineage>
</organism>
<evidence type="ECO:0000256" key="6">
    <source>
        <dbReference type="ARBA" id="ARBA00022691"/>
    </source>
</evidence>
<keyword evidence="15" id="KW-1185">Reference proteome</keyword>
<evidence type="ECO:0000256" key="5">
    <source>
        <dbReference type="ARBA" id="ARBA00022679"/>
    </source>
</evidence>
<evidence type="ECO:0000313" key="14">
    <source>
        <dbReference type="EMBL" id="GMM36405.1"/>
    </source>
</evidence>
<evidence type="ECO:0000313" key="15">
    <source>
        <dbReference type="Proteomes" id="UP001360560"/>
    </source>
</evidence>
<dbReference type="GO" id="GO:0032259">
    <property type="term" value="P:methylation"/>
    <property type="evidence" value="ECO:0007669"/>
    <property type="project" value="UniProtKB-KW"/>
</dbReference>
<feature type="compositionally biased region" description="Basic and acidic residues" evidence="12">
    <location>
        <begin position="238"/>
        <end position="263"/>
    </location>
</feature>
<evidence type="ECO:0000259" key="13">
    <source>
        <dbReference type="Pfam" id="PF02676"/>
    </source>
</evidence>
<dbReference type="EMBL" id="BTFZ01000011">
    <property type="protein sequence ID" value="GMM36405.1"/>
    <property type="molecule type" value="Genomic_DNA"/>
</dbReference>
<comment type="catalytic activity">
    <reaction evidence="9">
        <text>4-demethyl-7-[(3S)-3-amino-3-carboxypropyl]wyosine(37) in tRNA(Phe) + S-adenosyl-L-methionine = 7-[(3S)-3-amino-3-carboxypropyl]wyosine(37) in tRNA(Phe) + S-adenosyl-L-homocysteine + H(+)</text>
        <dbReference type="Rhea" id="RHEA:36635"/>
        <dbReference type="Rhea" id="RHEA-COMP:10378"/>
        <dbReference type="Rhea" id="RHEA-COMP:10379"/>
        <dbReference type="ChEBI" id="CHEBI:15378"/>
        <dbReference type="ChEBI" id="CHEBI:57856"/>
        <dbReference type="ChEBI" id="CHEBI:59789"/>
        <dbReference type="ChEBI" id="CHEBI:73543"/>
        <dbReference type="ChEBI" id="CHEBI:73550"/>
        <dbReference type="EC" id="2.1.1.282"/>
    </reaction>
</comment>
<dbReference type="PANTHER" id="PTHR48418">
    <property type="entry name" value="TRNA WYBUTOSINE-SYNTHESIZING PROTEIN 3"/>
    <property type="match status" value="1"/>
</dbReference>
<evidence type="ECO:0000256" key="7">
    <source>
        <dbReference type="ARBA" id="ARBA00022694"/>
    </source>
</evidence>
<evidence type="ECO:0000256" key="9">
    <source>
        <dbReference type="ARBA" id="ARBA00049202"/>
    </source>
</evidence>
<evidence type="ECO:0000256" key="1">
    <source>
        <dbReference type="ARBA" id="ARBA00004797"/>
    </source>
</evidence>
<dbReference type="SUPFAM" id="SSF111278">
    <property type="entry name" value="SSo0622-like"/>
    <property type="match status" value="1"/>
</dbReference>
<evidence type="ECO:0000256" key="3">
    <source>
        <dbReference type="ARBA" id="ARBA00012750"/>
    </source>
</evidence>
<dbReference type="InterPro" id="IPR036602">
    <property type="entry name" value="tRNA_yW-synthesising-like_sf"/>
</dbReference>